<dbReference type="EMBL" id="JACHOT010000001">
    <property type="protein sequence ID" value="MBB4648417.1"/>
    <property type="molecule type" value="Genomic_DNA"/>
</dbReference>
<keyword evidence="2" id="KW-1185">Reference proteome</keyword>
<reference evidence="1 2" key="1">
    <citation type="submission" date="2020-08" db="EMBL/GenBank/DDBJ databases">
        <title>Genomic Encyclopedia of Type Strains, Phase IV (KMG-IV): sequencing the most valuable type-strain genomes for metagenomic binning, comparative biology and taxonomic classification.</title>
        <authorList>
            <person name="Goeker M."/>
        </authorList>
    </citation>
    <scope>NUCLEOTIDE SEQUENCE [LARGE SCALE GENOMIC DNA]</scope>
    <source>
        <strain evidence="1 2">DSM 7050</strain>
    </source>
</reference>
<sequence length="319" mass="36465">MPLNLDKILRKARGIRPFGDVYFKRLYRKIERSEFIFIHSITNNIGDLMSCPVRYFDRFTAHNSIELSSKEILEVSKFGGSEFLLKLLEGKIVCFGGGGLIGLDRHDVHDKVIEFLTMFADRGGDVVVWGAGHNRTVGFREWLDGVGSSPYPSSFEKFRLVGLRDYPNPYDWVPCVSCLHPVFDEKIPSQYECVAFLHGHESSQFGDEFSSVPNIYNISKGSKDNSESYFLKCINIIGSGDNVVTNSYHGLYWATLLGKKVIAIQNSSKFLDFRYKYENCLDFKDWRKHVGKGNLHQSALMDCRSANTEFLKKFELLMN</sequence>
<dbReference type="RefSeq" id="WP_183259965.1">
    <property type="nucleotide sequence ID" value="NZ_BAAAVZ010000008.1"/>
</dbReference>
<name>A0ABR6KVB5_9HYPH</name>
<evidence type="ECO:0000313" key="1">
    <source>
        <dbReference type="EMBL" id="MBB4648417.1"/>
    </source>
</evidence>
<dbReference type="Proteomes" id="UP000539538">
    <property type="component" value="Unassembled WGS sequence"/>
</dbReference>
<evidence type="ECO:0008006" key="3">
    <source>
        <dbReference type="Google" id="ProtNLM"/>
    </source>
</evidence>
<evidence type="ECO:0000313" key="2">
    <source>
        <dbReference type="Proteomes" id="UP000539538"/>
    </source>
</evidence>
<protein>
    <recommendedName>
        <fullName evidence="3">Polysaccharide pyruvyl transferase domain-containing protein</fullName>
    </recommendedName>
</protein>
<accession>A0ABR6KVB5</accession>
<organism evidence="1 2">
    <name type="scientific">Aminobacter niigataensis</name>
    <dbReference type="NCBI Taxonomy" id="83265"/>
    <lineage>
        <taxon>Bacteria</taxon>
        <taxon>Pseudomonadati</taxon>
        <taxon>Pseudomonadota</taxon>
        <taxon>Alphaproteobacteria</taxon>
        <taxon>Hyphomicrobiales</taxon>
        <taxon>Phyllobacteriaceae</taxon>
        <taxon>Aminobacter</taxon>
    </lineage>
</organism>
<proteinExistence type="predicted"/>
<gene>
    <name evidence="1" type="ORF">GGQ99_000139</name>
</gene>
<comment type="caution">
    <text evidence="1">The sequence shown here is derived from an EMBL/GenBank/DDBJ whole genome shotgun (WGS) entry which is preliminary data.</text>
</comment>